<comment type="caution">
    <text evidence="1">The sequence shown here is derived from an EMBL/GenBank/DDBJ whole genome shotgun (WGS) entry which is preliminary data.</text>
</comment>
<gene>
    <name evidence="1" type="ORF">ALO75_03918</name>
</gene>
<dbReference type="AlphaFoldDB" id="A0A0P9NHG2"/>
<proteinExistence type="predicted"/>
<keyword evidence="2" id="KW-1185">Reference proteome</keyword>
<dbReference type="Proteomes" id="UP000051335">
    <property type="component" value="Unassembled WGS sequence"/>
</dbReference>
<evidence type="ECO:0000313" key="2">
    <source>
        <dbReference type="Proteomes" id="UP000051335"/>
    </source>
</evidence>
<evidence type="ECO:0000313" key="1">
    <source>
        <dbReference type="EMBL" id="KPX04218.1"/>
    </source>
</evidence>
<accession>A0A0P9NHG2</accession>
<protein>
    <submittedName>
        <fullName evidence="1">Uncharacterized protein</fullName>
    </submittedName>
</protein>
<organism evidence="1 2">
    <name type="scientific">Pseudomonas syringae pv. coryli</name>
    <dbReference type="NCBI Taxonomy" id="317659"/>
    <lineage>
        <taxon>Bacteria</taxon>
        <taxon>Pseudomonadati</taxon>
        <taxon>Pseudomonadota</taxon>
        <taxon>Gammaproteobacteria</taxon>
        <taxon>Pseudomonadales</taxon>
        <taxon>Pseudomonadaceae</taxon>
        <taxon>Pseudomonas</taxon>
    </lineage>
</organism>
<dbReference type="PATRIC" id="fig|317659.3.peg.6169"/>
<sequence>MKLSSGLLAERMCDSGAARRSNRAEVVQVVGPHASKMIAEYCLAKKFLASAEGIELTGASSLDRLKALRQAAMRLID</sequence>
<dbReference type="EMBL" id="LJQC01000284">
    <property type="protein sequence ID" value="KPX04218.1"/>
    <property type="molecule type" value="Genomic_DNA"/>
</dbReference>
<reference evidence="1 2" key="1">
    <citation type="submission" date="2015-09" db="EMBL/GenBank/DDBJ databases">
        <title>Genome announcement of multiple Pseudomonas syringae strains.</title>
        <authorList>
            <person name="Thakur S."/>
            <person name="Wang P.W."/>
            <person name="Gong Y."/>
            <person name="Weir B.S."/>
            <person name="Guttman D.S."/>
        </authorList>
    </citation>
    <scope>NUCLEOTIDE SEQUENCE [LARGE SCALE GENOMIC DNA]</scope>
    <source>
        <strain evidence="1 2">ICMP17001</strain>
    </source>
</reference>
<name>A0A0P9NHG2_9PSED</name>